<dbReference type="RefSeq" id="WP_179241722.1">
    <property type="nucleotide sequence ID" value="NZ_CP058595.1"/>
</dbReference>
<sequence>MKKFLKIFSLAVMLFIVGYYGYVTYKKSVAFNNVIHKDADSAIKVGIQDIKETLVWDAVTSPKYYYDVLPPSKDDDKEEDEKRDKGIELQPYNLIAFTMPNVKNTFFTVLNIYNSEDFEVFVKEELEKKSVSIHDSGNGYRFAIINDGKLAMAWDAEQLIVAVSPELNLTFAKKVFADVLIDNKTIDDKAHPIIENLKSNASHIVYTDGKSTSTINFEDGKALLNGTVSSKNDFPNEVSLQMLPNASLSFYFNADFHNQELKERLVQNLGSYTFFEKHNLNVSEILNRTNGFFSLELNGKTTQIDTIVSYEYDDNFEKVARRTVQEKEVPKIHFNLGSADKSLRKYLRGANAVDSDNIFTLFPLYQLYVKEAGLYTSFDTFTGMLPVEKQVSSNFLDCKIDFEKLQKDLNLPQTEQFFSLLESMRVRAWQKNTGTIDLEGYLTGKNTEINMLSQLFFGMRKTEENQSKEAKL</sequence>
<dbReference type="Proteomes" id="UP000509302">
    <property type="component" value="Chromosome"/>
</dbReference>
<evidence type="ECO:0000313" key="3">
    <source>
        <dbReference type="Proteomes" id="UP000509302"/>
    </source>
</evidence>
<keyword evidence="1" id="KW-1133">Transmembrane helix</keyword>
<reference evidence="2 3" key="1">
    <citation type="journal article" date="2006" name="Int. J. Syst. Evol. Microbiol.">
        <title>Costertonia aggregata gen. nov., sp. nov., a mesophilic marine bacterium of the family Flavobacteriaceae, isolated from a mature biofilm.</title>
        <authorList>
            <person name="Kwon K.K."/>
            <person name="Lee Y.K."/>
            <person name="Lee H.K."/>
        </authorList>
    </citation>
    <scope>NUCLEOTIDE SEQUENCE [LARGE SCALE GENOMIC DNA]</scope>
    <source>
        <strain evidence="2 3">KCCM 42265</strain>
    </source>
</reference>
<keyword evidence="1" id="KW-0472">Membrane</keyword>
<keyword evidence="3" id="KW-1185">Reference proteome</keyword>
<accession>A0A7H9APW1</accession>
<evidence type="ECO:0000313" key="2">
    <source>
        <dbReference type="EMBL" id="QLG45433.1"/>
    </source>
</evidence>
<proteinExistence type="predicted"/>
<evidence type="ECO:0000256" key="1">
    <source>
        <dbReference type="SAM" id="Phobius"/>
    </source>
</evidence>
<dbReference type="AlphaFoldDB" id="A0A7H9APW1"/>
<dbReference type="KEGG" id="cagg:HYG79_08770"/>
<gene>
    <name evidence="2" type="ORF">HYG79_08770</name>
</gene>
<protein>
    <recommendedName>
        <fullName evidence="4">DUF4836 family protein</fullName>
    </recommendedName>
</protein>
<name>A0A7H9APW1_9FLAO</name>
<feature type="transmembrane region" description="Helical" evidence="1">
    <location>
        <begin position="7"/>
        <end position="25"/>
    </location>
</feature>
<organism evidence="2 3">
    <name type="scientific">Costertonia aggregata</name>
    <dbReference type="NCBI Taxonomy" id="343403"/>
    <lineage>
        <taxon>Bacteria</taxon>
        <taxon>Pseudomonadati</taxon>
        <taxon>Bacteroidota</taxon>
        <taxon>Flavobacteriia</taxon>
        <taxon>Flavobacteriales</taxon>
        <taxon>Flavobacteriaceae</taxon>
        <taxon>Costertonia</taxon>
    </lineage>
</organism>
<evidence type="ECO:0008006" key="4">
    <source>
        <dbReference type="Google" id="ProtNLM"/>
    </source>
</evidence>
<dbReference type="EMBL" id="CP058595">
    <property type="protein sequence ID" value="QLG45433.1"/>
    <property type="molecule type" value="Genomic_DNA"/>
</dbReference>
<keyword evidence="1" id="KW-0812">Transmembrane</keyword>